<dbReference type="PRINTS" id="PR00189">
    <property type="entry name" value="TRNSTHYRETIN"/>
</dbReference>
<gene>
    <name evidence="10" type="primary">uraH</name>
    <name evidence="10" type="ORF">ETD83_20185</name>
</gene>
<reference evidence="10 11" key="1">
    <citation type="submission" date="2019-05" db="EMBL/GenBank/DDBJ databases">
        <title>Draft genome sequence of Actinomadura sp. 14C53.</title>
        <authorList>
            <person name="Saricaoglu S."/>
            <person name="Isik K."/>
        </authorList>
    </citation>
    <scope>NUCLEOTIDE SEQUENCE [LARGE SCALE GENOMIC DNA]</scope>
    <source>
        <strain evidence="10 11">14C53</strain>
    </source>
</reference>
<evidence type="ECO:0000256" key="2">
    <source>
        <dbReference type="ARBA" id="ARBA00002704"/>
    </source>
</evidence>
<dbReference type="InterPro" id="IPR023416">
    <property type="entry name" value="Transthyretin/HIU_hydrolase_d"/>
</dbReference>
<evidence type="ECO:0000256" key="8">
    <source>
        <dbReference type="RuleBase" id="RU361270"/>
    </source>
</evidence>
<organism evidence="10 11">
    <name type="scientific">Actinomadura soli</name>
    <dbReference type="NCBI Taxonomy" id="2508997"/>
    <lineage>
        <taxon>Bacteria</taxon>
        <taxon>Bacillati</taxon>
        <taxon>Actinomycetota</taxon>
        <taxon>Actinomycetes</taxon>
        <taxon>Streptosporangiales</taxon>
        <taxon>Thermomonosporaceae</taxon>
        <taxon>Actinomadura</taxon>
    </lineage>
</organism>
<dbReference type="RefSeq" id="WP_138646696.1">
    <property type="nucleotide sequence ID" value="NZ_VCKW01000100.1"/>
</dbReference>
<feature type="binding site" evidence="7">
    <location>
        <position position="46"/>
    </location>
    <ligand>
        <name>substrate</name>
    </ligand>
</feature>
<keyword evidence="6 8" id="KW-0378">Hydrolase</keyword>
<dbReference type="PANTHER" id="PTHR10395">
    <property type="entry name" value="URICASE AND TRANSTHYRETIN-RELATED"/>
    <property type="match status" value="1"/>
</dbReference>
<dbReference type="EMBL" id="VCKW01000100">
    <property type="protein sequence ID" value="TMQ97454.1"/>
    <property type="molecule type" value="Genomic_DNA"/>
</dbReference>
<dbReference type="EC" id="3.5.2.17" evidence="8"/>
<proteinExistence type="inferred from homology"/>
<dbReference type="SMART" id="SM00095">
    <property type="entry name" value="TR_THY"/>
    <property type="match status" value="1"/>
</dbReference>
<evidence type="ECO:0000256" key="4">
    <source>
        <dbReference type="ARBA" id="ARBA00011881"/>
    </source>
</evidence>
<comment type="similarity">
    <text evidence="3 8">Belongs to the transthyretin family. 5-hydroxyisourate hydrolase subfamily.</text>
</comment>
<keyword evidence="5 8" id="KW-0659">Purine metabolism</keyword>
<accession>A0A5C4JAK4</accession>
<dbReference type="Pfam" id="PF00576">
    <property type="entry name" value="Transthyretin"/>
    <property type="match status" value="1"/>
</dbReference>
<dbReference type="InterPro" id="IPR000895">
    <property type="entry name" value="Transthyretin/HIU_hydrolase"/>
</dbReference>
<evidence type="ECO:0000256" key="1">
    <source>
        <dbReference type="ARBA" id="ARBA00001043"/>
    </source>
</evidence>
<dbReference type="Proteomes" id="UP000309174">
    <property type="component" value="Unassembled WGS sequence"/>
</dbReference>
<comment type="catalytic activity">
    <reaction evidence="1 8">
        <text>5-hydroxyisourate + H2O = 5-hydroxy-2-oxo-4-ureido-2,5-dihydro-1H-imidazole-5-carboxylate + H(+)</text>
        <dbReference type="Rhea" id="RHEA:23736"/>
        <dbReference type="ChEBI" id="CHEBI:15377"/>
        <dbReference type="ChEBI" id="CHEBI:15378"/>
        <dbReference type="ChEBI" id="CHEBI:18072"/>
        <dbReference type="ChEBI" id="CHEBI:58639"/>
        <dbReference type="EC" id="3.5.2.17"/>
    </reaction>
</comment>
<dbReference type="NCBIfam" id="TIGR02962">
    <property type="entry name" value="hdxy_isourate"/>
    <property type="match status" value="1"/>
</dbReference>
<feature type="binding site" evidence="7">
    <location>
        <position position="6"/>
    </location>
    <ligand>
        <name>substrate</name>
    </ligand>
</feature>
<evidence type="ECO:0000313" key="11">
    <source>
        <dbReference type="Proteomes" id="UP000309174"/>
    </source>
</evidence>
<dbReference type="OrthoDB" id="9792386at2"/>
<evidence type="ECO:0000259" key="9">
    <source>
        <dbReference type="SMART" id="SM00095"/>
    </source>
</evidence>
<sequence>MSLSTHVLDAAKGLPAAGTAVRLERRDADGGGWTALAAARTDGDGRIREWGTELANGTYRLVFDTSGLSDFYPEVVVAFTVTDPGRHLHVPLLISPFAYSTYRGS</sequence>
<dbReference type="Gene3D" id="2.60.40.180">
    <property type="entry name" value="Transthyretin/hydroxyisourate hydrolase domain"/>
    <property type="match status" value="1"/>
</dbReference>
<keyword evidence="11" id="KW-1185">Reference proteome</keyword>
<dbReference type="InterPro" id="IPR036817">
    <property type="entry name" value="Transthyretin/HIU_hydrolase_sf"/>
</dbReference>
<evidence type="ECO:0000256" key="6">
    <source>
        <dbReference type="ARBA" id="ARBA00022801"/>
    </source>
</evidence>
<comment type="caution">
    <text evidence="10">The sequence shown here is derived from an EMBL/GenBank/DDBJ whole genome shotgun (WGS) entry which is preliminary data.</text>
</comment>
<evidence type="ECO:0000256" key="5">
    <source>
        <dbReference type="ARBA" id="ARBA00022631"/>
    </source>
</evidence>
<dbReference type="CDD" id="cd05822">
    <property type="entry name" value="TLP_HIUase"/>
    <property type="match status" value="1"/>
</dbReference>
<name>A0A5C4JAK4_9ACTN</name>
<dbReference type="InterPro" id="IPR014306">
    <property type="entry name" value="Hydroxyisourate_hydrolase"/>
</dbReference>
<evidence type="ECO:0000313" key="10">
    <source>
        <dbReference type="EMBL" id="TMQ97454.1"/>
    </source>
</evidence>
<protein>
    <recommendedName>
        <fullName evidence="8">5-hydroxyisourate hydrolase</fullName>
        <shortName evidence="8">HIU hydrolase</shortName>
        <shortName evidence="8">HIUHase</shortName>
        <ecNumber evidence="8">3.5.2.17</ecNumber>
    </recommendedName>
</protein>
<feature type="binding site" evidence="7">
    <location>
        <position position="102"/>
    </location>
    <ligand>
        <name>substrate</name>
    </ligand>
</feature>
<dbReference type="AlphaFoldDB" id="A0A5C4JAK4"/>
<dbReference type="GO" id="GO:0033971">
    <property type="term" value="F:hydroxyisourate hydrolase activity"/>
    <property type="evidence" value="ECO:0007669"/>
    <property type="project" value="UniProtKB-EC"/>
</dbReference>
<evidence type="ECO:0000256" key="7">
    <source>
        <dbReference type="PIRSR" id="PIRSR600895-51"/>
    </source>
</evidence>
<dbReference type="SUPFAM" id="SSF49472">
    <property type="entry name" value="Transthyretin (synonym: prealbumin)"/>
    <property type="match status" value="1"/>
</dbReference>
<comment type="subunit">
    <text evidence="4 8">Homotetramer.</text>
</comment>
<dbReference type="GO" id="GO:0006144">
    <property type="term" value="P:purine nucleobase metabolic process"/>
    <property type="evidence" value="ECO:0007669"/>
    <property type="project" value="UniProtKB-KW"/>
</dbReference>
<feature type="domain" description="Transthyretin/hydroxyisourate hydrolase" evidence="9">
    <location>
        <begin position="1"/>
        <end position="104"/>
    </location>
</feature>
<comment type="function">
    <text evidence="2">Catalyzes the hydrolysis of 5-hydroxyisourate (HIU) to 2-oxo-4-hydroxy-4-carboxy-5-ureidoimidazoline (OHCU).</text>
</comment>
<evidence type="ECO:0000256" key="3">
    <source>
        <dbReference type="ARBA" id="ARBA00009850"/>
    </source>
</evidence>
<dbReference type="PANTHER" id="PTHR10395:SF7">
    <property type="entry name" value="5-HYDROXYISOURATE HYDROLASE"/>
    <property type="match status" value="1"/>
</dbReference>